<dbReference type="InterPro" id="IPR050600">
    <property type="entry name" value="SETD3_SETD6_MTase"/>
</dbReference>
<gene>
    <name evidence="2" type="ORF">H4219_005004</name>
</gene>
<accession>A0A9W7ZQM4</accession>
<organism evidence="2 3">
    <name type="scientific">Mycoemilia scoparia</name>
    <dbReference type="NCBI Taxonomy" id="417184"/>
    <lineage>
        <taxon>Eukaryota</taxon>
        <taxon>Fungi</taxon>
        <taxon>Fungi incertae sedis</taxon>
        <taxon>Zoopagomycota</taxon>
        <taxon>Kickxellomycotina</taxon>
        <taxon>Kickxellomycetes</taxon>
        <taxon>Kickxellales</taxon>
        <taxon>Kickxellaceae</taxon>
        <taxon>Mycoemilia</taxon>
    </lineage>
</organism>
<dbReference type="SUPFAM" id="SSF82199">
    <property type="entry name" value="SET domain"/>
    <property type="match status" value="1"/>
</dbReference>
<feature type="region of interest" description="Disordered" evidence="1">
    <location>
        <begin position="435"/>
        <end position="459"/>
    </location>
</feature>
<dbReference type="InterPro" id="IPR046341">
    <property type="entry name" value="SET_dom_sf"/>
</dbReference>
<dbReference type="EMBL" id="JANBPU010000230">
    <property type="protein sequence ID" value="KAJ1913924.1"/>
    <property type="molecule type" value="Genomic_DNA"/>
</dbReference>
<evidence type="ECO:0000313" key="3">
    <source>
        <dbReference type="Proteomes" id="UP001150538"/>
    </source>
</evidence>
<protein>
    <recommendedName>
        <fullName evidence="4">SET domain-containing protein</fullName>
    </recommendedName>
</protein>
<keyword evidence="3" id="KW-1185">Reference proteome</keyword>
<evidence type="ECO:0000313" key="2">
    <source>
        <dbReference type="EMBL" id="KAJ1913924.1"/>
    </source>
</evidence>
<reference evidence="2" key="1">
    <citation type="submission" date="2022-07" db="EMBL/GenBank/DDBJ databases">
        <title>Phylogenomic reconstructions and comparative analyses of Kickxellomycotina fungi.</title>
        <authorList>
            <person name="Reynolds N.K."/>
            <person name="Stajich J.E."/>
            <person name="Barry K."/>
            <person name="Grigoriev I.V."/>
            <person name="Crous P."/>
            <person name="Smith M.E."/>
        </authorList>
    </citation>
    <scope>NUCLEOTIDE SEQUENCE</scope>
    <source>
        <strain evidence="2">NBRC 100468</strain>
    </source>
</reference>
<evidence type="ECO:0000256" key="1">
    <source>
        <dbReference type="SAM" id="MobiDB-lite"/>
    </source>
</evidence>
<dbReference type="Gene3D" id="3.90.1410.10">
    <property type="entry name" value="set domain protein methyltransferase, domain 1"/>
    <property type="match status" value="1"/>
</dbReference>
<name>A0A9W7ZQM4_9FUNG</name>
<dbReference type="Proteomes" id="UP001150538">
    <property type="component" value="Unassembled WGS sequence"/>
</dbReference>
<evidence type="ECO:0008006" key="4">
    <source>
        <dbReference type="Google" id="ProtNLM"/>
    </source>
</evidence>
<dbReference type="GO" id="GO:0016279">
    <property type="term" value="F:protein-lysine N-methyltransferase activity"/>
    <property type="evidence" value="ECO:0007669"/>
    <property type="project" value="UniProtKB-ARBA"/>
</dbReference>
<dbReference type="OrthoDB" id="441812at2759"/>
<proteinExistence type="predicted"/>
<dbReference type="AlphaFoldDB" id="A0A9W7ZQM4"/>
<sequence>MTTTQPFQEKITDLSPEDTQVFDSFTSWLKSNGATISPKVKIKQSNISGRGLYVESTTADNQDHDGPLVTIPGKLWLSARKTIKEQIQMSPLFKKCVPIMIQQWENADRPLTSTDLLVTFFGFHKIALALQESTASKEGNSNNNNNGGSGGAKLDSNDESIGYWAPYIKSLPSIDPPPTTSIFYSNSEIGLIEDTPLGIATKAKLSVSTKKFQGLFENVFQFIQYSLLGIPFELYHDQGQILNTSKDLSSKLELLLSSQQLFDIYKWSEFVINSRSFCIRSFYYHQFAEMSESELEGRGIASALQEIEDQLDDWVMIPFVDLLNHDPSDGQFCKLEVRDPTLLRALTTVPTYTEDTSSDNHGSGLEDHSFSLDNLEFRILLQKSTPATDANNGKDTNGYKQLCFDYGNKSNTELMFTYGFALPNNKVGAIKFSSNDSDDNLEEYPNNARLDNSDAKDGSKLPIQDVNDANDNSTKIFEDVCNKISQIDPKIASKEYPHLNDIKTYVGYV</sequence>
<comment type="caution">
    <text evidence="2">The sequence shown here is derived from an EMBL/GenBank/DDBJ whole genome shotgun (WGS) entry which is preliminary data.</text>
</comment>
<dbReference type="PANTHER" id="PTHR13271">
    <property type="entry name" value="UNCHARACTERIZED PUTATIVE METHYLTRANSFERASE"/>
    <property type="match status" value="1"/>
</dbReference>